<reference evidence="2" key="2">
    <citation type="journal article" date="2021" name="Microbiome">
        <title>Successional dynamics and alternative stable states in a saline activated sludge microbial community over 9 years.</title>
        <authorList>
            <person name="Wang Y."/>
            <person name="Ye J."/>
            <person name="Ju F."/>
            <person name="Liu L."/>
            <person name="Boyd J.A."/>
            <person name="Deng Y."/>
            <person name="Parks D.H."/>
            <person name="Jiang X."/>
            <person name="Yin X."/>
            <person name="Woodcroft B.J."/>
            <person name="Tyson G.W."/>
            <person name="Hugenholtz P."/>
            <person name="Polz M.F."/>
            <person name="Zhang T."/>
        </authorList>
    </citation>
    <scope>NUCLEOTIDE SEQUENCE</scope>
    <source>
        <strain evidence="2">HKST-UBA01</strain>
    </source>
</reference>
<gene>
    <name evidence="2" type="ORF">KC571_02480</name>
</gene>
<sequence length="117" mass="12869">MNLEKIELKKHQKLQTQKAHGRVNAVVVVVLAFAGVAFGMQIWLSGEIATAGELIGEYESQKAQLELDNARLVEALNNQSSLESIESTAYEMGLVKVHPEQVEFVAPINSFASRTTE</sequence>
<reference evidence="2" key="1">
    <citation type="submission" date="2020-04" db="EMBL/GenBank/DDBJ databases">
        <authorList>
            <person name="Zhang T."/>
        </authorList>
    </citation>
    <scope>NUCLEOTIDE SEQUENCE</scope>
    <source>
        <strain evidence="2">HKST-UBA01</strain>
    </source>
</reference>
<evidence type="ECO:0000256" key="1">
    <source>
        <dbReference type="SAM" id="Phobius"/>
    </source>
</evidence>
<protein>
    <recommendedName>
        <fullName evidence="4">Cell division protein FtsL</fullName>
    </recommendedName>
</protein>
<dbReference type="EMBL" id="JAGQKX010000052">
    <property type="protein sequence ID" value="MCA9390247.1"/>
    <property type="molecule type" value="Genomic_DNA"/>
</dbReference>
<evidence type="ECO:0000313" key="3">
    <source>
        <dbReference type="Proteomes" id="UP000701698"/>
    </source>
</evidence>
<name>A0A955LH80_UNCKA</name>
<dbReference type="Proteomes" id="UP000701698">
    <property type="component" value="Unassembled WGS sequence"/>
</dbReference>
<dbReference type="AlphaFoldDB" id="A0A955LH80"/>
<feature type="transmembrane region" description="Helical" evidence="1">
    <location>
        <begin position="21"/>
        <end position="44"/>
    </location>
</feature>
<comment type="caution">
    <text evidence="2">The sequence shown here is derived from an EMBL/GenBank/DDBJ whole genome shotgun (WGS) entry which is preliminary data.</text>
</comment>
<evidence type="ECO:0008006" key="4">
    <source>
        <dbReference type="Google" id="ProtNLM"/>
    </source>
</evidence>
<proteinExistence type="predicted"/>
<keyword evidence="1" id="KW-1133">Transmembrane helix</keyword>
<organism evidence="2 3">
    <name type="scientific">candidate division WWE3 bacterium</name>
    <dbReference type="NCBI Taxonomy" id="2053526"/>
    <lineage>
        <taxon>Bacteria</taxon>
        <taxon>Katanobacteria</taxon>
    </lineage>
</organism>
<accession>A0A955LH80</accession>
<keyword evidence="1" id="KW-0812">Transmembrane</keyword>
<evidence type="ECO:0000313" key="2">
    <source>
        <dbReference type="EMBL" id="MCA9390247.1"/>
    </source>
</evidence>
<keyword evidence="1" id="KW-0472">Membrane</keyword>